<evidence type="ECO:0000256" key="5">
    <source>
        <dbReference type="ARBA" id="ARBA00022553"/>
    </source>
</evidence>
<evidence type="ECO:0000256" key="4">
    <source>
        <dbReference type="ARBA" id="ARBA00022475"/>
    </source>
</evidence>
<dbReference type="Proteomes" id="UP000323257">
    <property type="component" value="Unassembled WGS sequence"/>
</dbReference>
<keyword evidence="12" id="KW-0812">Transmembrane</keyword>
<evidence type="ECO:0000313" key="15">
    <source>
        <dbReference type="EMBL" id="TYP78933.1"/>
    </source>
</evidence>
<dbReference type="Pfam" id="PF00672">
    <property type="entry name" value="HAMP"/>
    <property type="match status" value="1"/>
</dbReference>
<protein>
    <recommendedName>
        <fullName evidence="3">histidine kinase</fullName>
        <ecNumber evidence="3">2.7.13.3</ecNumber>
    </recommendedName>
</protein>
<keyword evidence="9" id="KW-0067">ATP-binding</keyword>
<dbReference type="PROSITE" id="PS50885">
    <property type="entry name" value="HAMP"/>
    <property type="match status" value="1"/>
</dbReference>
<evidence type="ECO:0000256" key="12">
    <source>
        <dbReference type="SAM" id="Phobius"/>
    </source>
</evidence>
<dbReference type="AlphaFoldDB" id="A0A5S5CIT7"/>
<evidence type="ECO:0000256" key="10">
    <source>
        <dbReference type="ARBA" id="ARBA00023012"/>
    </source>
</evidence>
<dbReference type="Pfam" id="PF06580">
    <property type="entry name" value="His_kinase"/>
    <property type="match status" value="1"/>
</dbReference>
<dbReference type="InterPro" id="IPR036890">
    <property type="entry name" value="HATPase_C_sf"/>
</dbReference>
<dbReference type="Gene3D" id="3.30.450.20">
    <property type="entry name" value="PAS domain"/>
    <property type="match status" value="1"/>
</dbReference>
<dbReference type="InterPro" id="IPR010559">
    <property type="entry name" value="Sig_transdc_His_kin_internal"/>
</dbReference>
<keyword evidence="4" id="KW-1003">Cell membrane</keyword>
<reference evidence="15 16" key="1">
    <citation type="submission" date="2019-07" db="EMBL/GenBank/DDBJ databases">
        <title>Genomic Encyclopedia of Type Strains, Phase III (KMG-III): the genomes of soil and plant-associated and newly described type strains.</title>
        <authorList>
            <person name="Whitman W."/>
        </authorList>
    </citation>
    <scope>NUCLEOTIDE SEQUENCE [LARGE SCALE GENOMIC DNA]</scope>
    <source>
        <strain evidence="15 16">BL24</strain>
    </source>
</reference>
<gene>
    <name evidence="15" type="ORF">BCM02_10148</name>
</gene>
<evidence type="ECO:0000259" key="14">
    <source>
        <dbReference type="PROSITE" id="PS50885"/>
    </source>
</evidence>
<feature type="domain" description="HAMP" evidence="14">
    <location>
        <begin position="352"/>
        <end position="404"/>
    </location>
</feature>
<evidence type="ECO:0000256" key="9">
    <source>
        <dbReference type="ARBA" id="ARBA00022840"/>
    </source>
</evidence>
<keyword evidence="12" id="KW-1133">Transmembrane helix</keyword>
<accession>A0A5S5CIT7</accession>
<name>A0A5S5CIT7_9BACL</name>
<comment type="subcellular location">
    <subcellularLocation>
        <location evidence="2">Cell membrane</location>
        <topology evidence="2">Multi-pass membrane protein</topology>
    </subcellularLocation>
</comment>
<evidence type="ECO:0000256" key="8">
    <source>
        <dbReference type="ARBA" id="ARBA00022777"/>
    </source>
</evidence>
<dbReference type="EC" id="2.7.13.3" evidence="3"/>
<evidence type="ECO:0000256" key="7">
    <source>
        <dbReference type="ARBA" id="ARBA00022741"/>
    </source>
</evidence>
<comment type="catalytic activity">
    <reaction evidence="1">
        <text>ATP + protein L-histidine = ADP + protein N-phospho-L-histidine.</text>
        <dbReference type="EC" id="2.7.13.3"/>
    </reaction>
</comment>
<dbReference type="GO" id="GO:0005524">
    <property type="term" value="F:ATP binding"/>
    <property type="evidence" value="ECO:0007669"/>
    <property type="project" value="UniProtKB-KW"/>
</dbReference>
<dbReference type="SUPFAM" id="SSF55874">
    <property type="entry name" value="ATPase domain of HSP90 chaperone/DNA topoisomerase II/histidine kinase"/>
    <property type="match status" value="1"/>
</dbReference>
<evidence type="ECO:0000256" key="1">
    <source>
        <dbReference type="ARBA" id="ARBA00000085"/>
    </source>
</evidence>
<dbReference type="SMART" id="SM00304">
    <property type="entry name" value="HAMP"/>
    <property type="match status" value="1"/>
</dbReference>
<dbReference type="Gene3D" id="3.30.565.10">
    <property type="entry name" value="Histidine kinase-like ATPase, C-terminal domain"/>
    <property type="match status" value="1"/>
</dbReference>
<dbReference type="GO" id="GO:0005886">
    <property type="term" value="C:plasma membrane"/>
    <property type="evidence" value="ECO:0007669"/>
    <property type="project" value="UniProtKB-SubCell"/>
</dbReference>
<dbReference type="CDD" id="cd06225">
    <property type="entry name" value="HAMP"/>
    <property type="match status" value="1"/>
</dbReference>
<dbReference type="PANTHER" id="PTHR34220:SF7">
    <property type="entry name" value="SENSOR HISTIDINE KINASE YPDA"/>
    <property type="match status" value="1"/>
</dbReference>
<dbReference type="EMBL" id="VNHS01000001">
    <property type="protein sequence ID" value="TYP78933.1"/>
    <property type="molecule type" value="Genomic_DNA"/>
</dbReference>
<evidence type="ECO:0000256" key="3">
    <source>
        <dbReference type="ARBA" id="ARBA00012438"/>
    </source>
</evidence>
<evidence type="ECO:0000259" key="13">
    <source>
        <dbReference type="PROSITE" id="PS50109"/>
    </source>
</evidence>
<dbReference type="SMART" id="SM00387">
    <property type="entry name" value="HATPase_c"/>
    <property type="match status" value="1"/>
</dbReference>
<dbReference type="SUPFAM" id="SSF158472">
    <property type="entry name" value="HAMP domain-like"/>
    <property type="match status" value="1"/>
</dbReference>
<proteinExistence type="predicted"/>
<keyword evidence="10" id="KW-0902">Two-component regulatory system</keyword>
<evidence type="ECO:0000256" key="11">
    <source>
        <dbReference type="ARBA" id="ARBA00023136"/>
    </source>
</evidence>
<dbReference type="OrthoDB" id="9776552at2"/>
<keyword evidence="7" id="KW-0547">Nucleotide-binding</keyword>
<dbReference type="InterPro" id="IPR005467">
    <property type="entry name" value="His_kinase_dom"/>
</dbReference>
<evidence type="ECO:0000313" key="16">
    <source>
        <dbReference type="Proteomes" id="UP000323257"/>
    </source>
</evidence>
<evidence type="ECO:0000256" key="2">
    <source>
        <dbReference type="ARBA" id="ARBA00004651"/>
    </source>
</evidence>
<organism evidence="15 16">
    <name type="scientific">Paenibacillus methanolicus</name>
    <dbReference type="NCBI Taxonomy" id="582686"/>
    <lineage>
        <taxon>Bacteria</taxon>
        <taxon>Bacillati</taxon>
        <taxon>Bacillota</taxon>
        <taxon>Bacilli</taxon>
        <taxon>Bacillales</taxon>
        <taxon>Paenibacillaceae</taxon>
        <taxon>Paenibacillus</taxon>
    </lineage>
</organism>
<dbReference type="InterPro" id="IPR050640">
    <property type="entry name" value="Bact_2-comp_sensor_kinase"/>
</dbReference>
<keyword evidence="5" id="KW-0597">Phosphoprotein</keyword>
<dbReference type="PROSITE" id="PS50109">
    <property type="entry name" value="HIS_KIN"/>
    <property type="match status" value="1"/>
</dbReference>
<dbReference type="Pfam" id="PF02518">
    <property type="entry name" value="HATPase_c"/>
    <property type="match status" value="1"/>
</dbReference>
<dbReference type="CDD" id="cd12912">
    <property type="entry name" value="PDC2_MCP_like"/>
    <property type="match status" value="1"/>
</dbReference>
<keyword evidence="11 12" id="KW-0472">Membrane</keyword>
<dbReference type="GO" id="GO:0000155">
    <property type="term" value="F:phosphorelay sensor kinase activity"/>
    <property type="evidence" value="ECO:0007669"/>
    <property type="project" value="InterPro"/>
</dbReference>
<keyword evidence="8 15" id="KW-0418">Kinase</keyword>
<dbReference type="PANTHER" id="PTHR34220">
    <property type="entry name" value="SENSOR HISTIDINE KINASE YPDA"/>
    <property type="match status" value="1"/>
</dbReference>
<comment type="caution">
    <text evidence="15">The sequence shown here is derived from an EMBL/GenBank/DDBJ whole genome shotgun (WGS) entry which is preliminary data.</text>
</comment>
<feature type="domain" description="Histidine kinase" evidence="13">
    <location>
        <begin position="515"/>
        <end position="614"/>
    </location>
</feature>
<evidence type="ECO:0000256" key="6">
    <source>
        <dbReference type="ARBA" id="ARBA00022679"/>
    </source>
</evidence>
<feature type="transmembrane region" description="Helical" evidence="12">
    <location>
        <begin position="330"/>
        <end position="350"/>
    </location>
</feature>
<dbReference type="Gene3D" id="1.10.287.130">
    <property type="match status" value="1"/>
</dbReference>
<keyword evidence="16" id="KW-1185">Reference proteome</keyword>
<keyword evidence="6" id="KW-0808">Transferase</keyword>
<dbReference type="InterPro" id="IPR003594">
    <property type="entry name" value="HATPase_dom"/>
</dbReference>
<dbReference type="RefSeq" id="WP_148927056.1">
    <property type="nucleotide sequence ID" value="NZ_VNHS01000001.1"/>
</dbReference>
<sequence>MAFYRRLNNRFMQMKMRTKLILFFVPLITIPSFITGYISYQASTNIIVDNAREGIEEIVRKNNTVTDIFFKHIEERTIALISDPDLFALFNRPRPQSDLELVQMDRKASAILNQYFGQDQDLYTAQLVTSYFSFGSGSGPYTTTSPFVSVSHEGFVRSSVYKEVLERQGSLVWIPTYDLTRAYNQSQLYEMDPKLRLVFSGARLINSSPIMDGVSYTWPRTVERPVLLINFKEDFYSKLVEQSLTIDDTYFYVVSKDGLIVTHPDVSRLGALDPNGWFKTEFASDYGTSLVKENGSDVLIGYDTSKVTGWVTVAVVPYKQLIRNMPTVRYMDLVAGAAMTVLAIFIAFMISDWLTKPIKRLLVAIQLTGSGDFNTKITDHSQFEFHILIKKFNQMNGRIQELIKENYESRLREKEAEIMALNLQLNPHFLYNTLNIMNWMAIDRDDKEMSKMIVSLSTMLQFTVNNKQEIVTLRDDLDWLRSYTHIMENRYSGVFTVVYDVDGLPGECKVPKLFLQPIVENAIIHGFEAQGDGGIIRITGSSDGKRLRFMVSDNGKGMSAPQVDSLLAPERTRGIGIQNVAKRIGLLYGDSGKLDVTSVESEGTVVEVTIPLRR</sequence>
<dbReference type="InterPro" id="IPR003660">
    <property type="entry name" value="HAMP_dom"/>
</dbReference>